<dbReference type="RefSeq" id="WP_160647336.1">
    <property type="nucleotide sequence ID" value="NZ_SIJB01000032.1"/>
</dbReference>
<name>A0A6N9Q6Q3_9BACL</name>
<evidence type="ECO:0000313" key="1">
    <source>
        <dbReference type="EMBL" id="NBI30532.1"/>
    </source>
</evidence>
<dbReference type="Proteomes" id="UP000448943">
    <property type="component" value="Unassembled WGS sequence"/>
</dbReference>
<reference evidence="1 2" key="1">
    <citation type="submission" date="2019-01" db="EMBL/GenBank/DDBJ databases">
        <title>Chengkuizengella sp. nov., isolated from deep-sea sediment of East Pacific Ocean.</title>
        <authorList>
            <person name="Yang J."/>
            <person name="Lai Q."/>
            <person name="Shao Z."/>
        </authorList>
    </citation>
    <scope>NUCLEOTIDE SEQUENCE [LARGE SCALE GENOMIC DNA]</scope>
    <source>
        <strain evidence="1 2">YPA3-1-1</strain>
    </source>
</reference>
<organism evidence="1 2">
    <name type="scientific">Chengkuizengella marina</name>
    <dbReference type="NCBI Taxonomy" id="2507566"/>
    <lineage>
        <taxon>Bacteria</taxon>
        <taxon>Bacillati</taxon>
        <taxon>Bacillota</taxon>
        <taxon>Bacilli</taxon>
        <taxon>Bacillales</taxon>
        <taxon>Paenibacillaceae</taxon>
        <taxon>Chengkuizengella</taxon>
    </lineage>
</organism>
<proteinExistence type="predicted"/>
<keyword evidence="2" id="KW-1185">Reference proteome</keyword>
<gene>
    <name evidence="1" type="ORF">ERL59_16405</name>
</gene>
<dbReference type="OrthoDB" id="2083243at2"/>
<evidence type="ECO:0000313" key="2">
    <source>
        <dbReference type="Proteomes" id="UP000448943"/>
    </source>
</evidence>
<protein>
    <submittedName>
        <fullName evidence="1">Uncharacterized protein</fullName>
    </submittedName>
</protein>
<sequence>MKKIILIAFLIIFLEDVSAQTYNQIEIFDISKEEVIKNVLMNTDIQRDAESFLKGITGLYVRIDPIPREGYLVKVPLEPSVLVKNQWINELVDEVIIIFTTREAPYLLIFDNENRPLFFTFRGDTESFLEKLNFTP</sequence>
<comment type="caution">
    <text evidence="1">The sequence shown here is derived from an EMBL/GenBank/DDBJ whole genome shotgun (WGS) entry which is preliminary data.</text>
</comment>
<accession>A0A6N9Q6Q3</accession>
<dbReference type="AlphaFoldDB" id="A0A6N9Q6Q3"/>
<dbReference type="EMBL" id="SIJB01000032">
    <property type="protein sequence ID" value="NBI30532.1"/>
    <property type="molecule type" value="Genomic_DNA"/>
</dbReference>